<dbReference type="Proteomes" id="UP001431693">
    <property type="component" value="Unassembled WGS sequence"/>
</dbReference>
<comment type="function">
    <text evidence="3 5">This protein binds to the 23S rRNA, and is important in its secondary structure. It is located near the subunit interface in the base of the L7/L12 stalk, and near the tRNA binding site of the peptidyltransferase center.</text>
</comment>
<evidence type="ECO:0000256" key="5">
    <source>
        <dbReference type="RuleBase" id="RU003870"/>
    </source>
</evidence>
<reference evidence="7" key="1">
    <citation type="submission" date="2023-05" db="EMBL/GenBank/DDBJ databases">
        <title>[olsenella] sp. nov., isolated from a pig farm feces dump.</title>
        <authorList>
            <person name="Chang Y.-H."/>
        </authorList>
    </citation>
    <scope>NUCLEOTIDE SEQUENCE</scope>
    <source>
        <strain evidence="7">YH-ols2217</strain>
    </source>
</reference>
<evidence type="ECO:0000256" key="4">
    <source>
        <dbReference type="RuleBase" id="RU003869"/>
    </source>
</evidence>
<dbReference type="InterPro" id="IPR000702">
    <property type="entry name" value="Ribosomal_uL6-like"/>
</dbReference>
<evidence type="ECO:0000313" key="7">
    <source>
        <dbReference type="EMBL" id="MDJ1129663.1"/>
    </source>
</evidence>
<organism evidence="7 8">
    <name type="scientific">Kribbibacterium absianum</name>
    <dbReference type="NCBI Taxonomy" id="3044210"/>
    <lineage>
        <taxon>Bacteria</taxon>
        <taxon>Bacillati</taxon>
        <taxon>Actinomycetota</taxon>
        <taxon>Coriobacteriia</taxon>
        <taxon>Coriobacteriales</taxon>
        <taxon>Kribbibacteriaceae</taxon>
        <taxon>Kribbibacterium</taxon>
    </lineage>
</organism>
<dbReference type="GO" id="GO:0005840">
    <property type="term" value="C:ribosome"/>
    <property type="evidence" value="ECO:0007669"/>
    <property type="project" value="UniProtKB-KW"/>
</dbReference>
<keyword evidence="8" id="KW-1185">Reference proteome</keyword>
<dbReference type="InterPro" id="IPR019906">
    <property type="entry name" value="Ribosomal_uL6_bac-type"/>
</dbReference>
<dbReference type="SUPFAM" id="SSF56053">
    <property type="entry name" value="Ribosomal protein L6"/>
    <property type="match status" value="2"/>
</dbReference>
<protein>
    <recommendedName>
        <fullName evidence="3">Large ribosomal subunit protein uL6</fullName>
    </recommendedName>
</protein>
<evidence type="ECO:0000259" key="6">
    <source>
        <dbReference type="Pfam" id="PF00347"/>
    </source>
</evidence>
<dbReference type="NCBIfam" id="TIGR03654">
    <property type="entry name" value="L6_bact"/>
    <property type="match status" value="1"/>
</dbReference>
<dbReference type="PANTHER" id="PTHR11655:SF14">
    <property type="entry name" value="LARGE RIBOSOMAL SUBUNIT PROTEIN UL6M"/>
    <property type="match status" value="1"/>
</dbReference>
<evidence type="ECO:0000256" key="2">
    <source>
        <dbReference type="ARBA" id="ARBA00023274"/>
    </source>
</evidence>
<comment type="subunit">
    <text evidence="3">Part of the 50S ribosomal subunit.</text>
</comment>
<proteinExistence type="inferred from homology"/>
<dbReference type="PROSITE" id="PS00525">
    <property type="entry name" value="RIBOSOMAL_L6_1"/>
    <property type="match status" value="1"/>
</dbReference>
<dbReference type="HAMAP" id="MF_01365_B">
    <property type="entry name" value="Ribosomal_uL6_B"/>
    <property type="match status" value="1"/>
</dbReference>
<comment type="similarity">
    <text evidence="3 4">Belongs to the universal ribosomal protein uL6 family.</text>
</comment>
<evidence type="ECO:0000256" key="1">
    <source>
        <dbReference type="ARBA" id="ARBA00022980"/>
    </source>
</evidence>
<keyword evidence="3 5" id="KW-0699">rRNA-binding</keyword>
<dbReference type="PRINTS" id="PR00059">
    <property type="entry name" value="RIBOSOMALL6"/>
</dbReference>
<keyword evidence="3 5" id="KW-0694">RNA-binding</keyword>
<feature type="domain" description="Large ribosomal subunit protein uL6 alpha-beta" evidence="6">
    <location>
        <begin position="11"/>
        <end position="82"/>
    </location>
</feature>
<dbReference type="PIRSF" id="PIRSF002162">
    <property type="entry name" value="Ribosomal_L6"/>
    <property type="match status" value="1"/>
</dbReference>
<dbReference type="Gene3D" id="3.90.930.12">
    <property type="entry name" value="Ribosomal protein L6, alpha-beta domain"/>
    <property type="match status" value="2"/>
</dbReference>
<keyword evidence="2 3" id="KW-0687">Ribonucleoprotein</keyword>
<feature type="domain" description="Large ribosomal subunit protein uL6 alpha-beta" evidence="6">
    <location>
        <begin position="90"/>
        <end position="164"/>
    </location>
</feature>
<dbReference type="InterPro" id="IPR002358">
    <property type="entry name" value="Ribosomal_uL6_CS"/>
</dbReference>
<gene>
    <name evidence="3 7" type="primary">rplF</name>
    <name evidence="7" type="ORF">QJ043_06175</name>
</gene>
<dbReference type="Pfam" id="PF00347">
    <property type="entry name" value="Ribosomal_L6"/>
    <property type="match status" value="2"/>
</dbReference>
<dbReference type="InterPro" id="IPR020040">
    <property type="entry name" value="Ribosomal_uL6_a/b-dom"/>
</dbReference>
<comment type="caution">
    <text evidence="7">The sequence shown here is derived from an EMBL/GenBank/DDBJ whole genome shotgun (WGS) entry which is preliminary data.</text>
</comment>
<evidence type="ECO:0000313" key="8">
    <source>
        <dbReference type="Proteomes" id="UP001431693"/>
    </source>
</evidence>
<dbReference type="InterPro" id="IPR036789">
    <property type="entry name" value="Ribosomal_uL6-like_a/b-dom_sf"/>
</dbReference>
<accession>A0ABT6ZKT4</accession>
<dbReference type="PANTHER" id="PTHR11655">
    <property type="entry name" value="60S/50S RIBOSOMAL PROTEIN L6/L9"/>
    <property type="match status" value="1"/>
</dbReference>
<dbReference type="EMBL" id="JASJEX010000003">
    <property type="protein sequence ID" value="MDJ1129663.1"/>
    <property type="molecule type" value="Genomic_DNA"/>
</dbReference>
<keyword evidence="1 3" id="KW-0689">Ribosomal protein</keyword>
<sequence>MSRIGKKPVAIPSGVTVTIDGSTVSVKGPKGDLTRTFSPLVTFTQEGDDVIVSPADDTRDANAQWGLSRTLVHNMVEGVSKGFEKKLQLVGVGYRAALKGKNLDLSLGYSHPVIMEAEEGISFEVPDNTHITVKGISKERVGQVAAEIRAKRPPEPYKGKGIRYEGEHVRRKLGKAAK</sequence>
<name>A0ABT6ZKT4_9ACTN</name>
<evidence type="ECO:0000256" key="3">
    <source>
        <dbReference type="HAMAP-Rule" id="MF_01365"/>
    </source>
</evidence>
<dbReference type="RefSeq" id="WP_283712788.1">
    <property type="nucleotide sequence ID" value="NZ_JASJEW010000002.1"/>
</dbReference>